<accession>A0A832MJ43</accession>
<dbReference type="PANTHER" id="PTHR42897">
    <property type="entry name" value="PYRUVATE SYNTHASE SUBUNIT PORB"/>
    <property type="match status" value="1"/>
</dbReference>
<name>A0A832MJ43_UNCEI</name>
<organism evidence="3">
    <name type="scientific">Eiseniibacteriota bacterium</name>
    <dbReference type="NCBI Taxonomy" id="2212470"/>
    <lineage>
        <taxon>Bacteria</taxon>
        <taxon>Candidatus Eiseniibacteriota</taxon>
    </lineage>
</organism>
<sequence length="338" mass="36247">MSGYKEIATRDSCFRPGSTLCPGCMEATAFQNVGRATDNGVKTIFTIGTSCAEVSTLAFPNVVAWGRGDAPPDDVTKSFSIIHNVFESAPTLAESVRDVADILEGAGALRTRVQVVSASGDGGALAIGLRSLLHTVHRRARITVMVLVNEIFANTGFQYSPATTPFAETSTTPVGPDVPGNLRAPLDYVHLAIAAGAELVAQVSPAHGKLFLKTVERALALPSGTAVIFVPAPCISGWKFDDGETVELALLGAQSGVFPAFVWERGKGGKVTDCAKEAAERPAIETFLVRQRRFHHLVRRDRETGQPVPVPGREADLARLREWTQRNVERLYALAELK</sequence>
<evidence type="ECO:0000313" key="3">
    <source>
        <dbReference type="EMBL" id="HGZ42457.1"/>
    </source>
</evidence>
<gene>
    <name evidence="3" type="ORF">ENR23_03345</name>
</gene>
<dbReference type="InterPro" id="IPR029061">
    <property type="entry name" value="THDP-binding"/>
</dbReference>
<evidence type="ECO:0000259" key="2">
    <source>
        <dbReference type="Pfam" id="PF02775"/>
    </source>
</evidence>
<reference evidence="3" key="1">
    <citation type="journal article" date="2020" name="mSystems">
        <title>Genome- and Community-Level Interaction Insights into Carbon Utilization and Element Cycling Functions of Hydrothermarchaeota in Hydrothermal Sediment.</title>
        <authorList>
            <person name="Zhou Z."/>
            <person name="Liu Y."/>
            <person name="Xu W."/>
            <person name="Pan J."/>
            <person name="Luo Z.H."/>
            <person name="Li M."/>
        </authorList>
    </citation>
    <scope>NUCLEOTIDE SEQUENCE [LARGE SCALE GENOMIC DNA]</scope>
    <source>
        <strain evidence="3">SpSt-381</strain>
    </source>
</reference>
<dbReference type="Pfam" id="PF02775">
    <property type="entry name" value="TPP_enzyme_C"/>
    <property type="match status" value="1"/>
</dbReference>
<evidence type="ECO:0000256" key="1">
    <source>
        <dbReference type="ARBA" id="ARBA00023002"/>
    </source>
</evidence>
<dbReference type="Gene3D" id="3.40.50.970">
    <property type="match status" value="1"/>
</dbReference>
<dbReference type="AlphaFoldDB" id="A0A832MJ43"/>
<feature type="domain" description="Thiamine pyrophosphate enzyme TPP-binding" evidence="2">
    <location>
        <begin position="105"/>
        <end position="226"/>
    </location>
</feature>
<proteinExistence type="predicted"/>
<dbReference type="InterPro" id="IPR051479">
    <property type="entry name" value="PorB-like"/>
</dbReference>
<dbReference type="GO" id="GO:0016491">
    <property type="term" value="F:oxidoreductase activity"/>
    <property type="evidence" value="ECO:0007669"/>
    <property type="project" value="UniProtKB-KW"/>
</dbReference>
<dbReference type="PANTHER" id="PTHR42897:SF2">
    <property type="entry name" value="PYRUVATE SYNTHASE SUBUNIT PORB"/>
    <property type="match status" value="1"/>
</dbReference>
<comment type="caution">
    <text evidence="3">The sequence shown here is derived from an EMBL/GenBank/DDBJ whole genome shotgun (WGS) entry which is preliminary data.</text>
</comment>
<protein>
    <recommendedName>
        <fullName evidence="2">Thiamine pyrophosphate enzyme TPP-binding domain-containing protein</fullName>
    </recommendedName>
</protein>
<dbReference type="GO" id="GO:0030976">
    <property type="term" value="F:thiamine pyrophosphate binding"/>
    <property type="evidence" value="ECO:0007669"/>
    <property type="project" value="InterPro"/>
</dbReference>
<keyword evidence="1" id="KW-0560">Oxidoreductase</keyword>
<dbReference type="InterPro" id="IPR011766">
    <property type="entry name" value="TPP_enzyme_TPP-bd"/>
</dbReference>
<dbReference type="EMBL" id="DSQF01000004">
    <property type="protein sequence ID" value="HGZ42457.1"/>
    <property type="molecule type" value="Genomic_DNA"/>
</dbReference>
<dbReference type="SUPFAM" id="SSF52518">
    <property type="entry name" value="Thiamin diphosphate-binding fold (THDP-binding)"/>
    <property type="match status" value="1"/>
</dbReference>